<keyword evidence="4 13" id="KW-0732">Signal</keyword>
<keyword evidence="7" id="KW-1015">Disulfide bond</keyword>
<evidence type="ECO:0000256" key="5">
    <source>
        <dbReference type="ARBA" id="ARBA00022989"/>
    </source>
</evidence>
<keyword evidence="2" id="KW-1003">Cell membrane</keyword>
<dbReference type="GO" id="GO:0007166">
    <property type="term" value="P:cell surface receptor signaling pathway"/>
    <property type="evidence" value="ECO:0007669"/>
    <property type="project" value="TreeGrafter"/>
</dbReference>
<feature type="signal peptide" evidence="13">
    <location>
        <begin position="1"/>
        <end position="20"/>
    </location>
</feature>
<dbReference type="InterPro" id="IPR013783">
    <property type="entry name" value="Ig-like_fold"/>
</dbReference>
<sequence length="380" mass="42296">MQQIVWTFLLFWSILLTTRAGVTCVWSSGCVLPCSSQYHEIIHWYKDGKKNSVHTFYDKADHLDYQDADYKGRTSLFQDQVPQGNASLLLSSIRTTDEGRYKCYTATSSDNREQFIQLSVRAPVKNVDLKLKSGEISCSVEGVYPEPKISWSEDGSPVENFSKEPLRDKDGLFSVSSVFTQSVKENTTYTCSISLVDESQKYTTSLRPENVAISSGQDATIHCPASQENSGDSTITLTFGDSSTILNISQISQLPKDIEWKGEKIQLTPDGTVTIYNLENQEHTGTYRCVRASARSRQEVLTQVQIKSDHTKTGVVVGVVVTVFIVVVICIIVVICWVKKGTKHRKNQTDSSGNNTNSSNGNPNEQEQDIMLSTTDRSSP</sequence>
<dbReference type="InterPro" id="IPR003598">
    <property type="entry name" value="Ig_sub2"/>
</dbReference>
<organism evidence="15 16">
    <name type="scientific">Hemibagrus wyckioides</name>
    <dbReference type="NCBI Taxonomy" id="337641"/>
    <lineage>
        <taxon>Eukaryota</taxon>
        <taxon>Metazoa</taxon>
        <taxon>Chordata</taxon>
        <taxon>Craniata</taxon>
        <taxon>Vertebrata</taxon>
        <taxon>Euteleostomi</taxon>
        <taxon>Actinopterygii</taxon>
        <taxon>Neopterygii</taxon>
        <taxon>Teleostei</taxon>
        <taxon>Ostariophysi</taxon>
        <taxon>Siluriformes</taxon>
        <taxon>Bagridae</taxon>
        <taxon>Hemibagrus</taxon>
    </lineage>
</organism>
<feature type="domain" description="Ig-like" evidence="14">
    <location>
        <begin position="22"/>
        <end position="119"/>
    </location>
</feature>
<keyword evidence="10" id="KW-0393">Immunoglobulin domain</keyword>
<dbReference type="GO" id="GO:0071222">
    <property type="term" value="P:cellular response to lipopolysaccharide"/>
    <property type="evidence" value="ECO:0007669"/>
    <property type="project" value="TreeGrafter"/>
</dbReference>
<dbReference type="InterPro" id="IPR013106">
    <property type="entry name" value="Ig_V-set"/>
</dbReference>
<dbReference type="SMART" id="SM00408">
    <property type="entry name" value="IGc2"/>
    <property type="match status" value="2"/>
</dbReference>
<dbReference type="PANTHER" id="PTHR25466">
    <property type="entry name" value="T-LYMPHOCYTE ACTIVATION ANTIGEN"/>
    <property type="match status" value="1"/>
</dbReference>
<protein>
    <recommendedName>
        <fullName evidence="14">Ig-like domain-containing protein</fullName>
    </recommendedName>
</protein>
<feature type="compositionally biased region" description="Polar residues" evidence="11">
    <location>
        <begin position="371"/>
        <end position="380"/>
    </location>
</feature>
<dbReference type="InterPro" id="IPR003599">
    <property type="entry name" value="Ig_sub"/>
</dbReference>
<evidence type="ECO:0000256" key="2">
    <source>
        <dbReference type="ARBA" id="ARBA00022475"/>
    </source>
</evidence>
<comment type="subcellular location">
    <subcellularLocation>
        <location evidence="1">Cell membrane</location>
        <topology evidence="1">Single-pass type I membrane protein</topology>
    </subcellularLocation>
</comment>
<dbReference type="InterPro" id="IPR053896">
    <property type="entry name" value="BTN3A2-like_Ig-C"/>
</dbReference>
<dbReference type="GO" id="GO:0042102">
    <property type="term" value="P:positive regulation of T cell proliferation"/>
    <property type="evidence" value="ECO:0007669"/>
    <property type="project" value="TreeGrafter"/>
</dbReference>
<feature type="chain" id="PRO_5038527102" description="Ig-like domain-containing protein" evidence="13">
    <location>
        <begin position="21"/>
        <end position="380"/>
    </location>
</feature>
<feature type="region of interest" description="Disordered" evidence="11">
    <location>
        <begin position="345"/>
        <end position="380"/>
    </location>
</feature>
<dbReference type="SMART" id="SM00409">
    <property type="entry name" value="IG"/>
    <property type="match status" value="2"/>
</dbReference>
<dbReference type="PROSITE" id="PS50835">
    <property type="entry name" value="IG_LIKE"/>
    <property type="match status" value="2"/>
</dbReference>
<dbReference type="GO" id="GO:0006955">
    <property type="term" value="P:immune response"/>
    <property type="evidence" value="ECO:0007669"/>
    <property type="project" value="TreeGrafter"/>
</dbReference>
<dbReference type="OrthoDB" id="9983389at2759"/>
<feature type="domain" description="Ig-like" evidence="14">
    <location>
        <begin position="136"/>
        <end position="207"/>
    </location>
</feature>
<dbReference type="InterPro" id="IPR007110">
    <property type="entry name" value="Ig-like_dom"/>
</dbReference>
<evidence type="ECO:0000256" key="4">
    <source>
        <dbReference type="ARBA" id="ARBA00022729"/>
    </source>
</evidence>
<evidence type="ECO:0000256" key="9">
    <source>
        <dbReference type="ARBA" id="ARBA00023180"/>
    </source>
</evidence>
<feature type="compositionally biased region" description="Low complexity" evidence="11">
    <location>
        <begin position="351"/>
        <end position="364"/>
    </location>
</feature>
<dbReference type="EMBL" id="JAHKSW010000023">
    <property type="protein sequence ID" value="KAG7317496.1"/>
    <property type="molecule type" value="Genomic_DNA"/>
</dbReference>
<keyword evidence="16" id="KW-1185">Reference proteome</keyword>
<keyword evidence="3 12" id="KW-0812">Transmembrane</keyword>
<evidence type="ECO:0000313" key="16">
    <source>
        <dbReference type="Proteomes" id="UP000824219"/>
    </source>
</evidence>
<evidence type="ECO:0000256" key="1">
    <source>
        <dbReference type="ARBA" id="ARBA00004251"/>
    </source>
</evidence>
<proteinExistence type="predicted"/>
<keyword evidence="5 12" id="KW-1133">Transmembrane helix</keyword>
<evidence type="ECO:0000256" key="10">
    <source>
        <dbReference type="ARBA" id="ARBA00023319"/>
    </source>
</evidence>
<name>A0A9D3SAK8_9TELE</name>
<dbReference type="Proteomes" id="UP000824219">
    <property type="component" value="Linkage Group LG23"/>
</dbReference>
<evidence type="ECO:0000259" key="14">
    <source>
        <dbReference type="PROSITE" id="PS50835"/>
    </source>
</evidence>
<comment type="caution">
    <text evidence="15">The sequence shown here is derived from an EMBL/GenBank/DDBJ whole genome shotgun (WGS) entry which is preliminary data.</text>
</comment>
<evidence type="ECO:0000256" key="13">
    <source>
        <dbReference type="SAM" id="SignalP"/>
    </source>
</evidence>
<evidence type="ECO:0000256" key="11">
    <source>
        <dbReference type="SAM" id="MobiDB-lite"/>
    </source>
</evidence>
<dbReference type="PANTHER" id="PTHR25466:SF14">
    <property type="entry name" value="BUTYROPHILIN SUBFAMILY 2 MEMBER A2-LIKE-RELATED"/>
    <property type="match status" value="1"/>
</dbReference>
<dbReference type="Gene3D" id="2.60.40.10">
    <property type="entry name" value="Immunoglobulins"/>
    <property type="match status" value="3"/>
</dbReference>
<evidence type="ECO:0000256" key="3">
    <source>
        <dbReference type="ARBA" id="ARBA00022692"/>
    </source>
</evidence>
<keyword evidence="8" id="KW-0675">Receptor</keyword>
<feature type="transmembrane region" description="Helical" evidence="12">
    <location>
        <begin position="315"/>
        <end position="338"/>
    </location>
</feature>
<dbReference type="GO" id="GO:0031295">
    <property type="term" value="P:T cell costimulation"/>
    <property type="evidence" value="ECO:0007669"/>
    <property type="project" value="TreeGrafter"/>
</dbReference>
<dbReference type="Pfam" id="PF22705">
    <property type="entry name" value="C2-set_3"/>
    <property type="match status" value="1"/>
</dbReference>
<evidence type="ECO:0000256" key="7">
    <source>
        <dbReference type="ARBA" id="ARBA00023157"/>
    </source>
</evidence>
<dbReference type="Pfam" id="PF07686">
    <property type="entry name" value="V-set"/>
    <property type="match status" value="1"/>
</dbReference>
<keyword evidence="6 12" id="KW-0472">Membrane</keyword>
<evidence type="ECO:0000313" key="15">
    <source>
        <dbReference type="EMBL" id="KAG7317496.1"/>
    </source>
</evidence>
<evidence type="ECO:0000256" key="8">
    <source>
        <dbReference type="ARBA" id="ARBA00023170"/>
    </source>
</evidence>
<dbReference type="InterPro" id="IPR036179">
    <property type="entry name" value="Ig-like_dom_sf"/>
</dbReference>
<dbReference type="GO" id="GO:0009897">
    <property type="term" value="C:external side of plasma membrane"/>
    <property type="evidence" value="ECO:0007669"/>
    <property type="project" value="TreeGrafter"/>
</dbReference>
<gene>
    <name evidence="15" type="ORF">KOW79_018531</name>
</gene>
<evidence type="ECO:0000256" key="12">
    <source>
        <dbReference type="SAM" id="Phobius"/>
    </source>
</evidence>
<keyword evidence="9" id="KW-0325">Glycoprotein</keyword>
<dbReference type="SUPFAM" id="SSF48726">
    <property type="entry name" value="Immunoglobulin"/>
    <property type="match status" value="3"/>
</dbReference>
<dbReference type="FunFam" id="2.60.40.10:FF:000142">
    <property type="entry name" value="V-set domain-containing T-cell activation inhibitor 1"/>
    <property type="match status" value="1"/>
</dbReference>
<dbReference type="AlphaFoldDB" id="A0A9D3SAK8"/>
<accession>A0A9D3SAK8</accession>
<dbReference type="InterPro" id="IPR051713">
    <property type="entry name" value="T-cell_Activation_Regulation"/>
</dbReference>
<dbReference type="GO" id="GO:0042130">
    <property type="term" value="P:negative regulation of T cell proliferation"/>
    <property type="evidence" value="ECO:0007669"/>
    <property type="project" value="TreeGrafter"/>
</dbReference>
<evidence type="ECO:0000256" key="6">
    <source>
        <dbReference type="ARBA" id="ARBA00023136"/>
    </source>
</evidence>
<reference evidence="15 16" key="1">
    <citation type="submission" date="2021-06" db="EMBL/GenBank/DDBJ databases">
        <title>Chromosome-level genome assembly of the red-tail catfish (Hemibagrus wyckioides).</title>
        <authorList>
            <person name="Shao F."/>
        </authorList>
    </citation>
    <scope>NUCLEOTIDE SEQUENCE [LARGE SCALE GENOMIC DNA]</scope>
    <source>
        <strain evidence="15">EC202008001</strain>
        <tissue evidence="15">Blood</tissue>
    </source>
</reference>